<proteinExistence type="predicted"/>
<accession>A0A7V4XSS7</accession>
<gene>
    <name evidence="3" type="ORF">ENW50_06455</name>
</gene>
<reference evidence="3" key="1">
    <citation type="journal article" date="2020" name="mSystems">
        <title>Genome- and Community-Level Interaction Insights into Carbon Utilization and Element Cycling Functions of Hydrothermarchaeota in Hydrothermal Sediment.</title>
        <authorList>
            <person name="Zhou Z."/>
            <person name="Liu Y."/>
            <person name="Xu W."/>
            <person name="Pan J."/>
            <person name="Luo Z.H."/>
            <person name="Li M."/>
        </authorList>
    </citation>
    <scope>NUCLEOTIDE SEQUENCE [LARGE SCALE GENOMIC DNA]</scope>
    <source>
        <strain evidence="3">SpSt-855</strain>
    </source>
</reference>
<dbReference type="InterPro" id="IPR036514">
    <property type="entry name" value="SGNH_hydro_sf"/>
</dbReference>
<dbReference type="InterPro" id="IPR013830">
    <property type="entry name" value="SGNH_hydro"/>
</dbReference>
<dbReference type="Gene3D" id="3.40.50.1110">
    <property type="entry name" value="SGNH hydrolase"/>
    <property type="match status" value="1"/>
</dbReference>
<dbReference type="SUPFAM" id="SSF52266">
    <property type="entry name" value="SGNH hydrolase"/>
    <property type="match status" value="1"/>
</dbReference>
<dbReference type="CDD" id="cd01822">
    <property type="entry name" value="Lysophospholipase_L1_like"/>
    <property type="match status" value="1"/>
</dbReference>
<organism evidence="3">
    <name type="scientific">Acidobacterium capsulatum</name>
    <dbReference type="NCBI Taxonomy" id="33075"/>
    <lineage>
        <taxon>Bacteria</taxon>
        <taxon>Pseudomonadati</taxon>
        <taxon>Acidobacteriota</taxon>
        <taxon>Terriglobia</taxon>
        <taxon>Terriglobales</taxon>
        <taxon>Acidobacteriaceae</taxon>
        <taxon>Acidobacterium</taxon>
    </lineage>
</organism>
<protein>
    <submittedName>
        <fullName evidence="3">Arylesterase</fullName>
    </submittedName>
</protein>
<keyword evidence="1" id="KW-0732">Signal</keyword>
<feature type="domain" description="SGNH hydrolase-type esterase" evidence="2">
    <location>
        <begin position="34"/>
        <end position="195"/>
    </location>
</feature>
<dbReference type="EMBL" id="DTKL01000038">
    <property type="protein sequence ID" value="HGY94311.1"/>
    <property type="molecule type" value="Genomic_DNA"/>
</dbReference>
<dbReference type="PANTHER" id="PTHR30383">
    <property type="entry name" value="THIOESTERASE 1/PROTEASE 1/LYSOPHOSPHOLIPASE L1"/>
    <property type="match status" value="1"/>
</dbReference>
<name>A0A7V4XSS7_9BACT</name>
<dbReference type="Pfam" id="PF13472">
    <property type="entry name" value="Lipase_GDSL_2"/>
    <property type="match status" value="1"/>
</dbReference>
<dbReference type="AlphaFoldDB" id="A0A7V4XSS7"/>
<dbReference type="GO" id="GO:0004622">
    <property type="term" value="F:phosphatidylcholine lysophospholipase activity"/>
    <property type="evidence" value="ECO:0007669"/>
    <property type="project" value="TreeGrafter"/>
</dbReference>
<feature type="signal peptide" evidence="1">
    <location>
        <begin position="1"/>
        <end position="25"/>
    </location>
</feature>
<evidence type="ECO:0000259" key="2">
    <source>
        <dbReference type="Pfam" id="PF13472"/>
    </source>
</evidence>
<sequence>MNCRRLRFWLLLVCFAISLSSIARAAAHEPLVVCFGDSITAGHGLDPSQAYPVFLQHDLAARGYHYRVINAGVSGNTTKDALDRLPRVLSLHPAAVIVEFGGNDGLRGFPLNVTEHNLDTLVGRLRAAHIPVLLAGITLPPNYGQDYIHQFDEMYRRVAQKYHVPLLPMLYAGIYNLPGTIQPDGIHPTAKGSRLIAQHLLPLLLPLLHRK</sequence>
<feature type="chain" id="PRO_5031148257" evidence="1">
    <location>
        <begin position="26"/>
        <end position="211"/>
    </location>
</feature>
<evidence type="ECO:0000256" key="1">
    <source>
        <dbReference type="SAM" id="SignalP"/>
    </source>
</evidence>
<evidence type="ECO:0000313" key="3">
    <source>
        <dbReference type="EMBL" id="HGY94311.1"/>
    </source>
</evidence>
<dbReference type="InterPro" id="IPR051532">
    <property type="entry name" value="Ester_Hydrolysis_Enzymes"/>
</dbReference>
<comment type="caution">
    <text evidence="3">The sequence shown here is derived from an EMBL/GenBank/DDBJ whole genome shotgun (WGS) entry which is preliminary data.</text>
</comment>
<dbReference type="PANTHER" id="PTHR30383:SF24">
    <property type="entry name" value="THIOESTERASE 1_PROTEASE 1_LYSOPHOSPHOLIPASE L1"/>
    <property type="match status" value="1"/>
</dbReference>